<reference evidence="2" key="1">
    <citation type="journal article" date="2008" name="Insect Biochem. Mol. Biol.">
        <title>The genome of a lepidopteran model insect, the silkworm Bombyx mori.</title>
        <authorList>
            <consortium name="International Silkworm Genome Consortium"/>
        </authorList>
    </citation>
    <scope>NUCLEOTIDE SEQUENCE [LARGE SCALE GENOMIC DNA]</scope>
    <source>
        <strain evidence="2">p50T</strain>
    </source>
</reference>
<sequence>MSLCTNCGIATDRCNTIGRRRLEDEMILSIVQEWVAPQTVNDNDFICQACWKHANAMSLDKSIAEESQRAPSIGHRRVCIHCGRSLLRRVRCHQLRTGEVQERRIHEVIREWILPRTVGASSVICHSCWVQANKASRHFHSGPSTSGASLVVNELNSQDIPHLEELPTTQGTYSAPSAPIIGNLIVLPDYYRAVETESRCFVEGCQGHERNRITLTMRKQLLKMYNYYVPANNRLCDIHLTCTSWNFLSDISDNIINTFSANQIQDMFSLKE</sequence>
<protein>
    <submittedName>
        <fullName evidence="1">Uncharacterized protein</fullName>
    </submittedName>
</protein>
<evidence type="ECO:0000313" key="1">
    <source>
        <dbReference type="EnsemblMetazoa" id="XP_012548147.1"/>
    </source>
</evidence>
<dbReference type="EnsemblMetazoa" id="XM_012692693.3">
    <property type="protein sequence ID" value="XP_012548147.1"/>
    <property type="gene ID" value="LOC105842046"/>
</dbReference>
<reference evidence="1" key="2">
    <citation type="submission" date="2022-06" db="UniProtKB">
        <authorList>
            <consortium name="EnsemblMetazoa"/>
        </authorList>
    </citation>
    <scope>IDENTIFICATION</scope>
    <source>
        <strain evidence="1">p50T (Dazao)</strain>
    </source>
</reference>
<organism evidence="1 2">
    <name type="scientific">Bombyx mori</name>
    <name type="common">Silk moth</name>
    <dbReference type="NCBI Taxonomy" id="7091"/>
    <lineage>
        <taxon>Eukaryota</taxon>
        <taxon>Metazoa</taxon>
        <taxon>Ecdysozoa</taxon>
        <taxon>Arthropoda</taxon>
        <taxon>Hexapoda</taxon>
        <taxon>Insecta</taxon>
        <taxon>Pterygota</taxon>
        <taxon>Neoptera</taxon>
        <taxon>Endopterygota</taxon>
        <taxon>Lepidoptera</taxon>
        <taxon>Glossata</taxon>
        <taxon>Ditrysia</taxon>
        <taxon>Bombycoidea</taxon>
        <taxon>Bombycidae</taxon>
        <taxon>Bombycinae</taxon>
        <taxon>Bombyx</taxon>
    </lineage>
</organism>
<name>A0A8R2GAL5_BOMMO</name>
<accession>A0A8R2GAL5</accession>
<proteinExistence type="predicted"/>
<dbReference type="AlphaFoldDB" id="A0A8R2GAL5"/>
<keyword evidence="2" id="KW-1185">Reference proteome</keyword>
<dbReference type="OrthoDB" id="10049726at2759"/>
<dbReference type="Proteomes" id="UP000005204">
    <property type="component" value="Unassembled WGS sequence"/>
</dbReference>
<evidence type="ECO:0000313" key="2">
    <source>
        <dbReference type="Proteomes" id="UP000005204"/>
    </source>
</evidence>